<dbReference type="SMART" id="SM00560">
    <property type="entry name" value="LamGL"/>
    <property type="match status" value="1"/>
</dbReference>
<dbReference type="InterPro" id="IPR036179">
    <property type="entry name" value="Ig-like_dom_sf"/>
</dbReference>
<dbReference type="PROSITE" id="PS50835">
    <property type="entry name" value="IG_LIKE"/>
    <property type="match status" value="1"/>
</dbReference>
<keyword evidence="1 4" id="KW-0732">Signal</keyword>
<dbReference type="SUPFAM" id="SSF48726">
    <property type="entry name" value="Immunoglobulin"/>
    <property type="match status" value="2"/>
</dbReference>
<evidence type="ECO:0000313" key="6">
    <source>
        <dbReference type="EMBL" id="EEF58209.1"/>
    </source>
</evidence>
<name>B9XPI1_PEDPL</name>
<feature type="signal peptide" evidence="4">
    <location>
        <begin position="1"/>
        <end position="19"/>
    </location>
</feature>
<dbReference type="GO" id="GO:0098609">
    <property type="term" value="P:cell-cell adhesion"/>
    <property type="evidence" value="ECO:0007669"/>
    <property type="project" value="TreeGrafter"/>
</dbReference>
<protein>
    <submittedName>
        <fullName evidence="6">Immunoglobulin I-set domain protein</fullName>
    </submittedName>
</protein>
<dbReference type="CDD" id="cd00096">
    <property type="entry name" value="Ig"/>
    <property type="match status" value="1"/>
</dbReference>
<dbReference type="SMART" id="SM00409">
    <property type="entry name" value="IG"/>
    <property type="match status" value="2"/>
</dbReference>
<dbReference type="PANTHER" id="PTHR44170:SF6">
    <property type="entry name" value="CONTACTIN"/>
    <property type="match status" value="1"/>
</dbReference>
<sequence length="412" mass="43595" precursor="true">MMQRIFAVAFFTIVFTMTAKSTNASQPANLPGLISRWSGENNALDDVGGHDGTLQGGVSYTQGKVGDAFLIDGETGKIIVPDSPAFELTDSLTISCWLFINRNNGGVIFFRGDARPGLDPYALGTDGNGSIAFHIGSATDNEDLFAPITSGEWNFVTAVLDGTTGLMKIYINASLVAQTTTTVRPLGPLDPALTPGIGIGNVADFNLFTFDGAIDEMSLYNRALTQAEIKFLFGANSRLTIITQPQSQEAKPGSAVVFSVGAVGMAPLKYQWRFNGINIPGAIKSSLVIQHAQKFNAGSYSVVVSDATGKITSNNATLAVVPAAPPVIIIPPTDHFLFPGATAVFSVVARGSTPMTYQWLFNGRIIPGANSSTLVLPRLTRANAGLYSVVVMNSQGMAISRQAHLNILASQR</sequence>
<dbReference type="Gene3D" id="2.60.40.10">
    <property type="entry name" value="Immunoglobulins"/>
    <property type="match status" value="2"/>
</dbReference>
<dbReference type="Proteomes" id="UP000003688">
    <property type="component" value="Unassembled WGS sequence"/>
</dbReference>
<proteinExistence type="predicted"/>
<evidence type="ECO:0000259" key="5">
    <source>
        <dbReference type="PROSITE" id="PS50835"/>
    </source>
</evidence>
<dbReference type="Pfam" id="PF13927">
    <property type="entry name" value="Ig_3"/>
    <property type="match status" value="1"/>
</dbReference>
<feature type="domain" description="Ig-like" evidence="5">
    <location>
        <begin position="325"/>
        <end position="400"/>
    </location>
</feature>
<evidence type="ECO:0000313" key="7">
    <source>
        <dbReference type="Proteomes" id="UP000003688"/>
    </source>
</evidence>
<dbReference type="EMBL" id="ABOX02000047">
    <property type="protein sequence ID" value="EEF58209.1"/>
    <property type="molecule type" value="Genomic_DNA"/>
</dbReference>
<organism evidence="6 7">
    <name type="scientific">Pedosphaera parvula (strain Ellin514)</name>
    <dbReference type="NCBI Taxonomy" id="320771"/>
    <lineage>
        <taxon>Bacteria</taxon>
        <taxon>Pseudomonadati</taxon>
        <taxon>Verrucomicrobiota</taxon>
        <taxon>Pedosphaerae</taxon>
        <taxon>Pedosphaerales</taxon>
        <taxon>Pedosphaeraceae</taxon>
        <taxon>Pedosphaera</taxon>
    </lineage>
</organism>
<dbReference type="SUPFAM" id="SSF49899">
    <property type="entry name" value="Concanavalin A-like lectins/glucanases"/>
    <property type="match status" value="1"/>
</dbReference>
<evidence type="ECO:0000256" key="2">
    <source>
        <dbReference type="ARBA" id="ARBA00022737"/>
    </source>
</evidence>
<dbReference type="InterPro" id="IPR006558">
    <property type="entry name" value="LamG-like"/>
</dbReference>
<keyword evidence="3" id="KW-1015">Disulfide bond</keyword>
<dbReference type="GO" id="GO:0016020">
    <property type="term" value="C:membrane"/>
    <property type="evidence" value="ECO:0007669"/>
    <property type="project" value="UniProtKB-SubCell"/>
</dbReference>
<evidence type="ECO:0000256" key="4">
    <source>
        <dbReference type="SAM" id="SignalP"/>
    </source>
</evidence>
<accession>B9XPI1</accession>
<keyword evidence="2" id="KW-0677">Repeat</keyword>
<reference evidence="6 7" key="1">
    <citation type="journal article" date="2011" name="J. Bacteriol.">
        <title>Genome sequence of 'Pedosphaera parvula' Ellin514, an aerobic Verrucomicrobial isolate from pasture soil.</title>
        <authorList>
            <person name="Kant R."/>
            <person name="van Passel M.W."/>
            <person name="Sangwan P."/>
            <person name="Palva A."/>
            <person name="Lucas S."/>
            <person name="Copeland A."/>
            <person name="Lapidus A."/>
            <person name="Glavina Del Rio T."/>
            <person name="Dalin E."/>
            <person name="Tice H."/>
            <person name="Bruce D."/>
            <person name="Goodwin L."/>
            <person name="Pitluck S."/>
            <person name="Chertkov O."/>
            <person name="Larimer F.W."/>
            <person name="Land M.L."/>
            <person name="Hauser L."/>
            <person name="Brettin T.S."/>
            <person name="Detter J.C."/>
            <person name="Han S."/>
            <person name="de Vos W.M."/>
            <person name="Janssen P.H."/>
            <person name="Smidt H."/>
        </authorList>
    </citation>
    <scope>NUCLEOTIDE SEQUENCE [LARGE SCALE GENOMIC DNA]</scope>
    <source>
        <strain evidence="6 7">Ellin514</strain>
    </source>
</reference>
<keyword evidence="7" id="KW-1185">Reference proteome</keyword>
<evidence type="ECO:0000256" key="3">
    <source>
        <dbReference type="ARBA" id="ARBA00023157"/>
    </source>
</evidence>
<gene>
    <name evidence="6" type="ORF">Cflav_PD1409</name>
</gene>
<dbReference type="Pfam" id="PF13385">
    <property type="entry name" value="Laminin_G_3"/>
    <property type="match status" value="1"/>
</dbReference>
<dbReference type="AlphaFoldDB" id="B9XPI1"/>
<dbReference type="InterPro" id="IPR003599">
    <property type="entry name" value="Ig_sub"/>
</dbReference>
<dbReference type="InterPro" id="IPR013783">
    <property type="entry name" value="Ig-like_fold"/>
</dbReference>
<feature type="chain" id="PRO_5002895019" evidence="4">
    <location>
        <begin position="20"/>
        <end position="412"/>
    </location>
</feature>
<dbReference type="Gene3D" id="2.60.120.200">
    <property type="match status" value="1"/>
</dbReference>
<evidence type="ECO:0000256" key="1">
    <source>
        <dbReference type="ARBA" id="ARBA00022729"/>
    </source>
</evidence>
<comment type="caution">
    <text evidence="6">The sequence shown here is derived from an EMBL/GenBank/DDBJ whole genome shotgun (WGS) entry which is preliminary data.</text>
</comment>
<dbReference type="STRING" id="320771.Cflav_PD1409"/>
<dbReference type="InterPro" id="IPR007110">
    <property type="entry name" value="Ig-like_dom"/>
</dbReference>
<dbReference type="InterPro" id="IPR013320">
    <property type="entry name" value="ConA-like_dom_sf"/>
</dbReference>
<dbReference type="PANTHER" id="PTHR44170">
    <property type="entry name" value="PROTEIN SIDEKICK"/>
    <property type="match status" value="1"/>
</dbReference>